<proteinExistence type="predicted"/>
<sequence>MVILIRRDWDSAAVQQTVSDSVALVSDGSYAERTLLGFESGETVEIDQVTLVNSAGQAETISFADGNLISSLIGSASAESFEAPTFTPDGEGQVAIAQITSLPDNVLNSTIQSFLNTDAVSLDATLVQLATELAVALQSIEIDGTSPSDIAIAIDQFNALIEAASESDQLDQLGKGVYGAYAALTYIVNSITAAAGGPAE</sequence>
<evidence type="ECO:0000313" key="1">
    <source>
        <dbReference type="EMBL" id="MBE9079155.1"/>
    </source>
</evidence>
<protein>
    <submittedName>
        <fullName evidence="1">Uncharacterized protein</fullName>
    </submittedName>
</protein>
<dbReference type="RefSeq" id="WP_193909811.1">
    <property type="nucleotide sequence ID" value="NZ_JADEXG010000048.1"/>
</dbReference>
<dbReference type="Proteomes" id="UP000636505">
    <property type="component" value="Unassembled WGS sequence"/>
</dbReference>
<keyword evidence="2" id="KW-1185">Reference proteome</keyword>
<name>A0A8J7AQ45_9CYAN</name>
<reference evidence="1" key="1">
    <citation type="submission" date="2020-10" db="EMBL/GenBank/DDBJ databases">
        <authorList>
            <person name="Castelo-Branco R."/>
            <person name="Eusebio N."/>
            <person name="Adriana R."/>
            <person name="Vieira A."/>
            <person name="Brugerolle De Fraissinette N."/>
            <person name="Rezende De Castro R."/>
            <person name="Schneider M.P."/>
            <person name="Vasconcelos V."/>
            <person name="Leao P.N."/>
        </authorList>
    </citation>
    <scope>NUCLEOTIDE SEQUENCE</scope>
    <source>
        <strain evidence="1">LEGE 07310</strain>
    </source>
</reference>
<gene>
    <name evidence="1" type="ORF">IQ241_17925</name>
</gene>
<dbReference type="EMBL" id="JADEXG010000048">
    <property type="protein sequence ID" value="MBE9079155.1"/>
    <property type="molecule type" value="Genomic_DNA"/>
</dbReference>
<evidence type="ECO:0000313" key="2">
    <source>
        <dbReference type="Proteomes" id="UP000636505"/>
    </source>
</evidence>
<comment type="caution">
    <text evidence="1">The sequence shown here is derived from an EMBL/GenBank/DDBJ whole genome shotgun (WGS) entry which is preliminary data.</text>
</comment>
<dbReference type="AlphaFoldDB" id="A0A8J7AQ45"/>
<organism evidence="1 2">
    <name type="scientific">Vasconcelosia minhoensis LEGE 07310</name>
    <dbReference type="NCBI Taxonomy" id="915328"/>
    <lineage>
        <taxon>Bacteria</taxon>
        <taxon>Bacillati</taxon>
        <taxon>Cyanobacteriota</taxon>
        <taxon>Cyanophyceae</taxon>
        <taxon>Nodosilineales</taxon>
        <taxon>Cymatolegaceae</taxon>
        <taxon>Vasconcelosia</taxon>
        <taxon>Vasconcelosia minhoensis</taxon>
    </lineage>
</organism>
<accession>A0A8J7AQ45</accession>